<dbReference type="GO" id="GO:0005524">
    <property type="term" value="F:ATP binding"/>
    <property type="evidence" value="ECO:0007669"/>
    <property type="project" value="UniProtKB-KW"/>
</dbReference>
<evidence type="ECO:0000256" key="9">
    <source>
        <dbReference type="ARBA" id="ARBA00023136"/>
    </source>
</evidence>
<evidence type="ECO:0000256" key="5">
    <source>
        <dbReference type="ARBA" id="ARBA00022737"/>
    </source>
</evidence>
<keyword evidence="3" id="KW-0813">Transport</keyword>
<dbReference type="InterPro" id="IPR013525">
    <property type="entry name" value="ABC2_TM"/>
</dbReference>
<feature type="transmembrane region" description="Helical" evidence="11">
    <location>
        <begin position="907"/>
        <end position="927"/>
    </location>
</feature>
<dbReference type="SUPFAM" id="SSF52540">
    <property type="entry name" value="P-loop containing nucleoside triphosphate hydrolases"/>
    <property type="match status" value="2"/>
</dbReference>
<feature type="domain" description="ABC transporter" evidence="12">
    <location>
        <begin position="1197"/>
        <end position="1425"/>
    </location>
</feature>
<feature type="domain" description="ABC transporter" evidence="12">
    <location>
        <begin position="337"/>
        <end position="572"/>
    </location>
</feature>
<keyword evidence="7" id="KW-0067">ATP-binding</keyword>
<dbReference type="SMART" id="SM00382">
    <property type="entry name" value="AAA"/>
    <property type="match status" value="2"/>
</dbReference>
<protein>
    <recommendedName>
        <fullName evidence="12">ABC transporter domain-containing protein</fullName>
    </recommendedName>
</protein>
<feature type="region of interest" description="Disordered" evidence="10">
    <location>
        <begin position="674"/>
        <end position="724"/>
    </location>
</feature>
<evidence type="ECO:0000313" key="13">
    <source>
        <dbReference type="EMBL" id="CRZ03608.1"/>
    </source>
</evidence>
<reference evidence="13" key="1">
    <citation type="submission" date="2015-04" db="EMBL/GenBank/DDBJ databases">
        <title>The genome sequence of the plant pathogenic Rhizarian Plasmodiophora brassicae reveals insights in its biotrophic life cycle and the origin of chitin synthesis.</title>
        <authorList>
            <person name="Schwelm A."/>
            <person name="Fogelqvist J."/>
            <person name="Knaust A."/>
            <person name="Julke S."/>
            <person name="Lilja T."/>
            <person name="Dhandapani V."/>
            <person name="Bonilla-Rosso G."/>
            <person name="Karlsson M."/>
            <person name="Shevchenko A."/>
            <person name="Choi S.R."/>
            <person name="Kim H.G."/>
            <person name="Park J.Y."/>
            <person name="Lim Y.P."/>
            <person name="Ludwig-Muller J."/>
            <person name="Dixelius C."/>
        </authorList>
    </citation>
    <scope>NUCLEOTIDE SEQUENCE</scope>
    <source>
        <tissue evidence="13">Potato root galls</tissue>
    </source>
</reference>
<feature type="transmembrane region" description="Helical" evidence="11">
    <location>
        <begin position="1057"/>
        <end position="1075"/>
    </location>
</feature>
<dbReference type="FunFam" id="3.40.50.300:FF:000298">
    <property type="entry name" value="ATP-binding cassette sub-family A member 12"/>
    <property type="match status" value="1"/>
</dbReference>
<feature type="non-terminal residue" evidence="13">
    <location>
        <position position="1"/>
    </location>
</feature>
<dbReference type="GO" id="GO:0140359">
    <property type="term" value="F:ABC-type transporter activity"/>
    <property type="evidence" value="ECO:0007669"/>
    <property type="project" value="InterPro"/>
</dbReference>
<dbReference type="Pfam" id="PF12698">
    <property type="entry name" value="ABC2_membrane_3"/>
    <property type="match status" value="2"/>
</dbReference>
<dbReference type="GO" id="GO:0016020">
    <property type="term" value="C:membrane"/>
    <property type="evidence" value="ECO:0007669"/>
    <property type="project" value="UniProtKB-SubCell"/>
</dbReference>
<evidence type="ECO:0000256" key="4">
    <source>
        <dbReference type="ARBA" id="ARBA00022692"/>
    </source>
</evidence>
<keyword evidence="9 11" id="KW-0472">Membrane</keyword>
<feature type="transmembrane region" description="Helical" evidence="11">
    <location>
        <begin position="6"/>
        <end position="27"/>
    </location>
</feature>
<dbReference type="FunFam" id="3.40.50.300:FF:000335">
    <property type="entry name" value="ATP binding cassette subfamily A member 5"/>
    <property type="match status" value="1"/>
</dbReference>
<feature type="transmembrane region" description="Helical" evidence="11">
    <location>
        <begin position="744"/>
        <end position="764"/>
    </location>
</feature>
<comment type="similarity">
    <text evidence="2">Belongs to the ABC transporter superfamily. ABCA family.</text>
</comment>
<proteinExistence type="inferred from homology"/>
<accession>A0A0H5QNN4</accession>
<dbReference type="InterPro" id="IPR027417">
    <property type="entry name" value="P-loop_NTPase"/>
</dbReference>
<dbReference type="PROSITE" id="PS50893">
    <property type="entry name" value="ABC_TRANSPORTER_2"/>
    <property type="match status" value="2"/>
</dbReference>
<feature type="transmembrane region" description="Helical" evidence="11">
    <location>
        <begin position="1017"/>
        <end position="1037"/>
    </location>
</feature>
<keyword evidence="4 11" id="KW-0812">Transmembrane</keyword>
<dbReference type="Gene3D" id="3.40.50.300">
    <property type="entry name" value="P-loop containing nucleotide triphosphate hydrolases"/>
    <property type="match status" value="2"/>
</dbReference>
<evidence type="ECO:0000259" key="12">
    <source>
        <dbReference type="PROSITE" id="PS50893"/>
    </source>
</evidence>
<feature type="transmembrane region" description="Helical" evidence="11">
    <location>
        <begin position="129"/>
        <end position="154"/>
    </location>
</feature>
<dbReference type="Pfam" id="PF00005">
    <property type="entry name" value="ABC_tran"/>
    <property type="match status" value="2"/>
</dbReference>
<comment type="subcellular location">
    <subcellularLocation>
        <location evidence="1">Membrane</location>
        <topology evidence="1">Multi-pass membrane protein</topology>
    </subcellularLocation>
</comment>
<keyword evidence="6" id="KW-0547">Nucleotide-binding</keyword>
<dbReference type="GO" id="GO:0005319">
    <property type="term" value="F:lipid transporter activity"/>
    <property type="evidence" value="ECO:0007669"/>
    <property type="project" value="TreeGrafter"/>
</dbReference>
<feature type="transmembrane region" description="Helical" evidence="11">
    <location>
        <begin position="186"/>
        <end position="209"/>
    </location>
</feature>
<evidence type="ECO:0000256" key="6">
    <source>
        <dbReference type="ARBA" id="ARBA00022741"/>
    </source>
</evidence>
<dbReference type="InterPro" id="IPR003593">
    <property type="entry name" value="AAA+_ATPase"/>
</dbReference>
<evidence type="ECO:0000256" key="3">
    <source>
        <dbReference type="ARBA" id="ARBA00022448"/>
    </source>
</evidence>
<dbReference type="InterPro" id="IPR017871">
    <property type="entry name" value="ABC_transporter-like_CS"/>
</dbReference>
<feature type="transmembrane region" description="Helical" evidence="11">
    <location>
        <begin position="229"/>
        <end position="250"/>
    </location>
</feature>
<feature type="compositionally biased region" description="Basic and acidic residues" evidence="10">
    <location>
        <begin position="674"/>
        <end position="686"/>
    </location>
</feature>
<evidence type="ECO:0000256" key="2">
    <source>
        <dbReference type="ARBA" id="ARBA00008869"/>
    </source>
</evidence>
<feature type="transmembrane region" description="Helical" evidence="11">
    <location>
        <begin position="95"/>
        <end position="117"/>
    </location>
</feature>
<dbReference type="CDD" id="cd03263">
    <property type="entry name" value="ABC_subfamily_A"/>
    <property type="match status" value="2"/>
</dbReference>
<feature type="transmembrane region" description="Helical" evidence="11">
    <location>
        <begin position="53"/>
        <end position="75"/>
    </location>
</feature>
<dbReference type="GO" id="GO:0016887">
    <property type="term" value="F:ATP hydrolysis activity"/>
    <property type="evidence" value="ECO:0007669"/>
    <property type="project" value="InterPro"/>
</dbReference>
<dbReference type="InterPro" id="IPR003439">
    <property type="entry name" value="ABC_transporter-like_ATP-bd"/>
</dbReference>
<feature type="transmembrane region" description="Helical" evidence="11">
    <location>
        <begin position="160"/>
        <end position="179"/>
    </location>
</feature>
<keyword evidence="5" id="KW-0677">Repeat</keyword>
<dbReference type="PANTHER" id="PTHR19229">
    <property type="entry name" value="ATP-BINDING CASSETTE TRANSPORTER SUBFAMILY A ABCA"/>
    <property type="match status" value="1"/>
</dbReference>
<dbReference type="InterPro" id="IPR026082">
    <property type="entry name" value="ABCA"/>
</dbReference>
<dbReference type="EMBL" id="HACM01003166">
    <property type="protein sequence ID" value="CRZ03608.1"/>
    <property type="molecule type" value="Transcribed_RNA"/>
</dbReference>
<feature type="transmembrane region" description="Helical" evidence="11">
    <location>
        <begin position="983"/>
        <end position="1005"/>
    </location>
</feature>
<sequence>AFGCGLIGVIVAITTLTSEAVTVVSISKQLRLEIEFRGPDSLRAELFQKIRPVAGLLFLIAFTYPISQIVVAIVLEKEQRIREVIRVTGVSDVVSISSWLISYIWACFPIAISLALMTHYFQVFPNMSVLSLTMLFSVFLASMVALCLAMATMFDHTRPAVIGSLVIIFLTHFLAFLATSSSTSQGFVCLLAPACLSVAISSALADSALGSGFQRSYARYLSPSTSLSPYAAIGMMGFDIFLYYIFAWYLDQVVPQRIGSRLPWHFPFHMSYWRGDTYVLDSTKIQVENNMDKKSEKRISMKGAVNISSLGGPHGSIPRVEVVEADLEELGRRHHSIEIQALSRTYKVPGMVQDRVAVNRVDMVLYAGHITSLLGHNGAGKTTLISMLCGLVEPSSGDALIFGQSLRKSLSLIRRSIGMCPQHDVLYDDLTAMQNLQLFAWLKGVPPHNVAPSIIEMLKELGLVEKLHFRVRELSGGQKRKLCVAIALIGGSKVVFLDEPTAGMDPYSRRQTWDVLLRHRKGRVIVLSTHFMDEADILSDRIAIMSDGSLRCIGTSLFLKTLYGTGYRLSVNNRCQDNDENDSASMSTINDLVLSRIPGAECIASTGLGQDIAFQLPLQHISLFPDLFRSLESISDQIEFGISITTLEDVFLAIAKHRETQNVSVNINADSKVEHIQSPKENEKVGAQHRRRRSSVAVQVEKKNPVKRQSSSRKRDGSKPSSSCGSRVLYQTVLKRFWLAKRDIRQPMFLVVLPFLFLMVPVLIPDIQIMPIIRSSPGIYPSPGPSTCNVEQATTVASSCTGSFSNCMGGTADVEVQVKPQFLDVETLSKRCTLHTYMGYCQYVPWMCTTDVCCNWRDYRSPWYPCQTSTMLPTKISNADDGANWNVYCMRRQYTFIQGVVNGFVKAIAIVMAFLFAPAVIIAHAVLETEPNRNTKFQQIVSGLRVSTYWLGAYIWDQASIGIACVLAMILLAFYSHPLGTTAYVPAMALIAMFSFTSVPVAFWLSFRFKVSSRALTAMLVINIVTGAGLGIINYVLQTVTIAIPGTSWTTTTIAESLRYAFMFLPAFSLVDGLLRLQNQLYSTCIIDNANPCANGLPSDASDIWKNCIYLLGVGLICCIRLIQLEANALILDEDNKTWQSSRRVRFYRFMCGKPARSTAPVATRVDPSILDDDDIAKERRRVQAMSVARSSKLDPLVIVGLTKAYKSGAVALHPLFLSVPGGQCLGYLGINGAGKTTTIKCLTGAIHPSGGRAIIDGYDISVDLNKARSRAGYCPQFDALFDLLTVKEHLIMYSRIRGLKVRKVTEIINKMQLNLFTNVPAHFLSGGNRRKLSAAIALLGQPRVAYLDEPSTGMDPHAKRFLWRQISDVVATGKTAVMLTTHSMEECEALCSRVAILIGGRLVCLGSVQHLKARFGTGYTIEVRTQAVSASSLSGALKRLPPGTDKISCKNLLQVCIKLGDESRADRIIASGLVDEGDVPVKTFLKSWLEDSSTDIVAKYIDRNLKSVKLKSRHSLHMIFEIPSSASICLSEIFSVMQRAQGVEHYAISQTTLEEIFNTFAHRQARTR</sequence>
<evidence type="ECO:0000256" key="11">
    <source>
        <dbReference type="SAM" id="Phobius"/>
    </source>
</evidence>
<name>A0A0H5QNN4_9EUKA</name>
<dbReference type="PROSITE" id="PS00211">
    <property type="entry name" value="ABC_TRANSPORTER_1"/>
    <property type="match status" value="1"/>
</dbReference>
<evidence type="ECO:0000256" key="7">
    <source>
        <dbReference type="ARBA" id="ARBA00022840"/>
    </source>
</evidence>
<evidence type="ECO:0000256" key="8">
    <source>
        <dbReference type="ARBA" id="ARBA00022989"/>
    </source>
</evidence>
<organism evidence="13">
    <name type="scientific">Spongospora subterranea</name>
    <dbReference type="NCBI Taxonomy" id="70186"/>
    <lineage>
        <taxon>Eukaryota</taxon>
        <taxon>Sar</taxon>
        <taxon>Rhizaria</taxon>
        <taxon>Endomyxa</taxon>
        <taxon>Phytomyxea</taxon>
        <taxon>Plasmodiophorida</taxon>
        <taxon>Plasmodiophoridae</taxon>
        <taxon>Spongospora</taxon>
    </lineage>
</organism>
<feature type="transmembrane region" description="Helical" evidence="11">
    <location>
        <begin position="948"/>
        <end position="977"/>
    </location>
</feature>
<keyword evidence="8 11" id="KW-1133">Transmembrane helix</keyword>
<evidence type="ECO:0000256" key="1">
    <source>
        <dbReference type="ARBA" id="ARBA00004141"/>
    </source>
</evidence>
<evidence type="ECO:0000256" key="10">
    <source>
        <dbReference type="SAM" id="MobiDB-lite"/>
    </source>
</evidence>